<organism evidence="5 6">
    <name type="scientific">Nonomuraea rosea</name>
    <dbReference type="NCBI Taxonomy" id="638574"/>
    <lineage>
        <taxon>Bacteria</taxon>
        <taxon>Bacillati</taxon>
        <taxon>Actinomycetota</taxon>
        <taxon>Actinomycetes</taxon>
        <taxon>Streptosporangiales</taxon>
        <taxon>Streptosporangiaceae</taxon>
        <taxon>Nonomuraea</taxon>
    </lineage>
</organism>
<sequence length="258" mass="28325">MVTEGDHNVSESPVPHEPPIYRRIADGLRARILSGELRDGDRLPGENALMAEHAIARATARQALAVLINEGLAVPRRGSGVYVRLFKPIRRHGSRRLSREQWGQGRAIWDADARGRPFTVDRVEVVLERATEEVAGVLESGEVWVRRRRYSVDSRPVQLATSYFPARLVEGSAITLPDTGPGGVYARLGDLGMPPAHFTEEVRARMPGPRETGLLDLPGGTPIIVISRTAYTSGGLPVELNEMVLDSAAYVLQYDFDA</sequence>
<evidence type="ECO:0000256" key="1">
    <source>
        <dbReference type="ARBA" id="ARBA00023015"/>
    </source>
</evidence>
<evidence type="ECO:0000313" key="6">
    <source>
        <dbReference type="Proteomes" id="UP001500630"/>
    </source>
</evidence>
<dbReference type="SMART" id="SM00345">
    <property type="entry name" value="HTH_GNTR"/>
    <property type="match status" value="1"/>
</dbReference>
<dbReference type="InterPro" id="IPR028978">
    <property type="entry name" value="Chorismate_lyase_/UTRA_dom_sf"/>
</dbReference>
<evidence type="ECO:0000313" key="5">
    <source>
        <dbReference type="EMBL" id="GAA3544162.1"/>
    </source>
</evidence>
<dbReference type="Pfam" id="PF00392">
    <property type="entry name" value="GntR"/>
    <property type="match status" value="1"/>
</dbReference>
<dbReference type="SUPFAM" id="SSF64288">
    <property type="entry name" value="Chorismate lyase-like"/>
    <property type="match status" value="1"/>
</dbReference>
<dbReference type="SMART" id="SM00866">
    <property type="entry name" value="UTRA"/>
    <property type="match status" value="1"/>
</dbReference>
<keyword evidence="3" id="KW-0804">Transcription</keyword>
<comment type="caution">
    <text evidence="5">The sequence shown here is derived from an EMBL/GenBank/DDBJ whole genome shotgun (WGS) entry which is preliminary data.</text>
</comment>
<dbReference type="PANTHER" id="PTHR44846:SF17">
    <property type="entry name" value="GNTR-FAMILY TRANSCRIPTIONAL REGULATOR"/>
    <property type="match status" value="1"/>
</dbReference>
<dbReference type="EMBL" id="BAABDQ010000004">
    <property type="protein sequence ID" value="GAA3544162.1"/>
    <property type="molecule type" value="Genomic_DNA"/>
</dbReference>
<keyword evidence="1" id="KW-0805">Transcription regulation</keyword>
<accession>A0ABP6VZY0</accession>
<keyword evidence="6" id="KW-1185">Reference proteome</keyword>
<gene>
    <name evidence="5" type="ORF">GCM10022419_025450</name>
</gene>
<reference evidence="6" key="1">
    <citation type="journal article" date="2019" name="Int. J. Syst. Evol. Microbiol.">
        <title>The Global Catalogue of Microorganisms (GCM) 10K type strain sequencing project: providing services to taxonomists for standard genome sequencing and annotation.</title>
        <authorList>
            <consortium name="The Broad Institute Genomics Platform"/>
            <consortium name="The Broad Institute Genome Sequencing Center for Infectious Disease"/>
            <person name="Wu L."/>
            <person name="Ma J."/>
        </authorList>
    </citation>
    <scope>NUCLEOTIDE SEQUENCE [LARGE SCALE GENOMIC DNA]</scope>
    <source>
        <strain evidence="6">JCM 17326</strain>
    </source>
</reference>
<proteinExistence type="predicted"/>
<dbReference type="Pfam" id="PF07702">
    <property type="entry name" value="UTRA"/>
    <property type="match status" value="1"/>
</dbReference>
<dbReference type="Gene3D" id="1.10.10.10">
    <property type="entry name" value="Winged helix-like DNA-binding domain superfamily/Winged helix DNA-binding domain"/>
    <property type="match status" value="1"/>
</dbReference>
<dbReference type="PROSITE" id="PS50949">
    <property type="entry name" value="HTH_GNTR"/>
    <property type="match status" value="1"/>
</dbReference>
<dbReference type="PANTHER" id="PTHR44846">
    <property type="entry name" value="MANNOSYL-D-GLYCERATE TRANSPORT/METABOLISM SYSTEM REPRESSOR MNGR-RELATED"/>
    <property type="match status" value="1"/>
</dbReference>
<dbReference type="PRINTS" id="PR00035">
    <property type="entry name" value="HTHGNTR"/>
</dbReference>
<dbReference type="InterPro" id="IPR036388">
    <property type="entry name" value="WH-like_DNA-bd_sf"/>
</dbReference>
<evidence type="ECO:0000256" key="2">
    <source>
        <dbReference type="ARBA" id="ARBA00023125"/>
    </source>
</evidence>
<dbReference type="CDD" id="cd07377">
    <property type="entry name" value="WHTH_GntR"/>
    <property type="match status" value="1"/>
</dbReference>
<dbReference type="InterPro" id="IPR000524">
    <property type="entry name" value="Tscrpt_reg_HTH_GntR"/>
</dbReference>
<dbReference type="SUPFAM" id="SSF46785">
    <property type="entry name" value="Winged helix' DNA-binding domain"/>
    <property type="match status" value="1"/>
</dbReference>
<dbReference type="InterPro" id="IPR011663">
    <property type="entry name" value="UTRA"/>
</dbReference>
<protein>
    <submittedName>
        <fullName evidence="5">GntR family transcriptional regulator</fullName>
    </submittedName>
</protein>
<dbReference type="Proteomes" id="UP001500630">
    <property type="component" value="Unassembled WGS sequence"/>
</dbReference>
<feature type="domain" description="HTH gntR-type" evidence="4">
    <location>
        <begin position="18"/>
        <end position="86"/>
    </location>
</feature>
<evidence type="ECO:0000256" key="3">
    <source>
        <dbReference type="ARBA" id="ARBA00023163"/>
    </source>
</evidence>
<keyword evidence="2" id="KW-0238">DNA-binding</keyword>
<dbReference type="Gene3D" id="3.40.1410.10">
    <property type="entry name" value="Chorismate lyase-like"/>
    <property type="match status" value="1"/>
</dbReference>
<dbReference type="InterPro" id="IPR050679">
    <property type="entry name" value="Bact_HTH_transcr_reg"/>
</dbReference>
<evidence type="ECO:0000259" key="4">
    <source>
        <dbReference type="PROSITE" id="PS50949"/>
    </source>
</evidence>
<dbReference type="InterPro" id="IPR036390">
    <property type="entry name" value="WH_DNA-bd_sf"/>
</dbReference>
<name>A0ABP6VZY0_9ACTN</name>